<organism evidence="2 3">
    <name type="scientific">Aristolochia fimbriata</name>
    <name type="common">White veined hardy Dutchman's pipe vine</name>
    <dbReference type="NCBI Taxonomy" id="158543"/>
    <lineage>
        <taxon>Eukaryota</taxon>
        <taxon>Viridiplantae</taxon>
        <taxon>Streptophyta</taxon>
        <taxon>Embryophyta</taxon>
        <taxon>Tracheophyta</taxon>
        <taxon>Spermatophyta</taxon>
        <taxon>Magnoliopsida</taxon>
        <taxon>Magnoliidae</taxon>
        <taxon>Piperales</taxon>
        <taxon>Aristolochiaceae</taxon>
        <taxon>Aristolochia</taxon>
    </lineage>
</organism>
<dbReference type="AlphaFoldDB" id="A0AAV7ET03"/>
<dbReference type="Gene3D" id="3.40.50.1820">
    <property type="entry name" value="alpha/beta hydrolase"/>
    <property type="match status" value="1"/>
</dbReference>
<dbReference type="PANTHER" id="PTHR23024">
    <property type="entry name" value="ARYLACETAMIDE DEACETYLASE"/>
    <property type="match status" value="1"/>
</dbReference>
<sequence>MEEYGSVKKKTPPKDPYKVLRIHRNPDGTLTREAVLPTVPPVEGDSESKDVPLNKTHGTWFRMFRPKVAVAAAGRLPVIIDFHGGGFILFSPASQPFDALNRRLASELPAVVLSVEYRLAPEHPLPAAYEDAVEAVRWIRDNHDTDEWLRDLADVSRCFIKGSSAGGNIAYHAALECCAGAGAALGPVNIAGVIMNQPYLGGEERTESELRLADDKILPLPANDLMWELALPRGADRDHEYCNPVKSATEERLRRLPRFLVRGYSGDPLLDRQKELADKLEACGVHVEAHFKDGFHGIEIFDPNHARQLVIDVKNFVLASSSSSSSSSSSNL</sequence>
<dbReference type="InterPro" id="IPR013094">
    <property type="entry name" value="AB_hydrolase_3"/>
</dbReference>
<dbReference type="EMBL" id="JAINDJ010000003">
    <property type="protein sequence ID" value="KAG9451828.1"/>
    <property type="molecule type" value="Genomic_DNA"/>
</dbReference>
<dbReference type="InterPro" id="IPR029058">
    <property type="entry name" value="AB_hydrolase_fold"/>
</dbReference>
<dbReference type="PANTHER" id="PTHR23024:SF113">
    <property type="entry name" value="CARBOXYLESTERASE 8-RELATED"/>
    <property type="match status" value="1"/>
</dbReference>
<evidence type="ECO:0000313" key="3">
    <source>
        <dbReference type="Proteomes" id="UP000825729"/>
    </source>
</evidence>
<dbReference type="Proteomes" id="UP000825729">
    <property type="component" value="Unassembled WGS sequence"/>
</dbReference>
<accession>A0AAV7ET03</accession>
<evidence type="ECO:0000259" key="1">
    <source>
        <dbReference type="Pfam" id="PF07859"/>
    </source>
</evidence>
<keyword evidence="3" id="KW-1185">Reference proteome</keyword>
<protein>
    <recommendedName>
        <fullName evidence="1">Alpha/beta hydrolase fold-3 domain-containing protein</fullName>
    </recommendedName>
</protein>
<evidence type="ECO:0000313" key="2">
    <source>
        <dbReference type="EMBL" id="KAG9451828.1"/>
    </source>
</evidence>
<comment type="caution">
    <text evidence="2">The sequence shown here is derived from an EMBL/GenBank/DDBJ whole genome shotgun (WGS) entry which is preliminary data.</text>
</comment>
<dbReference type="Pfam" id="PF07859">
    <property type="entry name" value="Abhydrolase_3"/>
    <property type="match status" value="1"/>
</dbReference>
<dbReference type="GO" id="GO:0016787">
    <property type="term" value="F:hydrolase activity"/>
    <property type="evidence" value="ECO:0007669"/>
    <property type="project" value="InterPro"/>
</dbReference>
<name>A0AAV7ET03_ARIFI</name>
<gene>
    <name evidence="2" type="ORF">H6P81_004732</name>
</gene>
<dbReference type="SUPFAM" id="SSF53474">
    <property type="entry name" value="alpha/beta-Hydrolases"/>
    <property type="match status" value="1"/>
</dbReference>
<reference evidence="2 3" key="1">
    <citation type="submission" date="2021-07" db="EMBL/GenBank/DDBJ databases">
        <title>The Aristolochia fimbriata genome: insights into angiosperm evolution, floral development and chemical biosynthesis.</title>
        <authorList>
            <person name="Jiao Y."/>
        </authorList>
    </citation>
    <scope>NUCLEOTIDE SEQUENCE [LARGE SCALE GENOMIC DNA]</scope>
    <source>
        <strain evidence="2">IBCAS-2021</strain>
        <tissue evidence="2">Leaf</tissue>
    </source>
</reference>
<proteinExistence type="predicted"/>
<feature type="domain" description="Alpha/beta hydrolase fold-3" evidence="1">
    <location>
        <begin position="80"/>
        <end position="296"/>
    </location>
</feature>
<dbReference type="InterPro" id="IPR050466">
    <property type="entry name" value="Carboxylest/Gibb_receptor"/>
</dbReference>